<dbReference type="EMBL" id="JBHTIS010001736">
    <property type="protein sequence ID" value="MFD1048682.1"/>
    <property type="molecule type" value="Genomic_DNA"/>
</dbReference>
<feature type="non-terminal residue" evidence="2">
    <location>
        <position position="354"/>
    </location>
</feature>
<feature type="region of interest" description="Disordered" evidence="1">
    <location>
        <begin position="143"/>
        <end position="164"/>
    </location>
</feature>
<comment type="caution">
    <text evidence="2">The sequence shown here is derived from an EMBL/GenBank/DDBJ whole genome shotgun (WGS) entry which is preliminary data.</text>
</comment>
<evidence type="ECO:0000313" key="2">
    <source>
        <dbReference type="EMBL" id="MFD1048682.1"/>
    </source>
</evidence>
<accession>A0ABW3MFB1</accession>
<protein>
    <submittedName>
        <fullName evidence="2">Uncharacterized protein</fullName>
    </submittedName>
</protein>
<evidence type="ECO:0000256" key="1">
    <source>
        <dbReference type="SAM" id="MobiDB-lite"/>
    </source>
</evidence>
<evidence type="ECO:0000313" key="3">
    <source>
        <dbReference type="Proteomes" id="UP001597045"/>
    </source>
</evidence>
<keyword evidence="3" id="KW-1185">Reference proteome</keyword>
<sequence length="354" mass="39517">MDHQDLLETAAEVAYFGDLRQDRNLVRGLSIRWHERERLWLVAVADFSAVISTESLREFAESGLDALDNDGDSDQVLFADSHGQVCVSAGINSEYDPYFQVELYSTGADDHPTEVHHHWLDLEEPDVDNLKAGYHALLTRLDPTKYPKPKPTAEQPDPVVVHDSTSQGTTRHEALLRSAEVVAYFGDVTLHGQVPMKGLSVLWHEQERLWLVEVPGHFGGPTSAELLQEFARGGRASMNNNGYHSGQLYRDDYVSAQLESGVTEATGAYVTIYAYLDTTRDFLGVSDHGEGLYSNRYGAGLLEFRLDRPDRDRLKSAFRTLHRRLATAGPDTFADHQPTVMATFTRPGSNNLSN</sequence>
<gene>
    <name evidence="2" type="ORF">ACFQ1S_25710</name>
</gene>
<proteinExistence type="predicted"/>
<reference evidence="3" key="1">
    <citation type="journal article" date="2019" name="Int. J. Syst. Evol. Microbiol.">
        <title>The Global Catalogue of Microorganisms (GCM) 10K type strain sequencing project: providing services to taxonomists for standard genome sequencing and annotation.</title>
        <authorList>
            <consortium name="The Broad Institute Genomics Platform"/>
            <consortium name="The Broad Institute Genome Sequencing Center for Infectious Disease"/>
            <person name="Wu L."/>
            <person name="Ma J."/>
        </authorList>
    </citation>
    <scope>NUCLEOTIDE SEQUENCE [LARGE SCALE GENOMIC DNA]</scope>
    <source>
        <strain evidence="3">JCM 31486</strain>
    </source>
</reference>
<organism evidence="2 3">
    <name type="scientific">Kibdelosporangium lantanae</name>
    <dbReference type="NCBI Taxonomy" id="1497396"/>
    <lineage>
        <taxon>Bacteria</taxon>
        <taxon>Bacillati</taxon>
        <taxon>Actinomycetota</taxon>
        <taxon>Actinomycetes</taxon>
        <taxon>Pseudonocardiales</taxon>
        <taxon>Pseudonocardiaceae</taxon>
        <taxon>Kibdelosporangium</taxon>
    </lineage>
</organism>
<dbReference type="Proteomes" id="UP001597045">
    <property type="component" value="Unassembled WGS sequence"/>
</dbReference>
<name>A0ABW3MFB1_9PSEU</name>